<evidence type="ECO:0000256" key="6">
    <source>
        <dbReference type="ARBA" id="ARBA00034125"/>
    </source>
</evidence>
<evidence type="ECO:0000313" key="9">
    <source>
        <dbReference type="EMBL" id="AST57402.1"/>
    </source>
</evidence>
<accession>A0A223HY79</accession>
<proteinExistence type="inferred from homology"/>
<evidence type="ECO:0000259" key="8">
    <source>
        <dbReference type="Pfam" id="PF06738"/>
    </source>
</evidence>
<keyword evidence="3 7" id="KW-0812">Transmembrane</keyword>
<feature type="transmembrane region" description="Helical" evidence="7">
    <location>
        <begin position="194"/>
        <end position="216"/>
    </location>
</feature>
<evidence type="ECO:0000256" key="7">
    <source>
        <dbReference type="SAM" id="Phobius"/>
    </source>
</evidence>
<dbReference type="PANTHER" id="PTHR34390">
    <property type="entry name" value="UPF0442 PROTEIN YJJB-RELATED"/>
    <property type="match status" value="1"/>
</dbReference>
<evidence type="ECO:0000256" key="5">
    <source>
        <dbReference type="ARBA" id="ARBA00023136"/>
    </source>
</evidence>
<sequence>MNHEDLLKFVVLAGQTILENGGETYRSEDTITRMLENKVERVETFVTPTGIFASIENDGKIQTTITRVKQRESDLNKVALVNDLSRRFSKENLDTLDLDKYVKELRKIRLKGKYNYVLRIFFAGVAAASSGMLLGSTLKDFLPTFVTATLLQIFVTYFEKLRLSTFIINIIGGAFAALLGIIFSHFSVGTLNGIIIGSIVTLLPGVAITNAVRDAIWGDLVSAVSRGVEAVISAISIAAGVGFILNIWLVIGGNL</sequence>
<evidence type="ECO:0000256" key="2">
    <source>
        <dbReference type="ARBA" id="ARBA00022475"/>
    </source>
</evidence>
<comment type="similarity">
    <text evidence="6">Belongs to the ThrE exporter (TC 2.A.79) family.</text>
</comment>
<dbReference type="GO" id="GO:0022857">
    <property type="term" value="F:transmembrane transporter activity"/>
    <property type="evidence" value="ECO:0007669"/>
    <property type="project" value="InterPro"/>
</dbReference>
<dbReference type="InterPro" id="IPR050539">
    <property type="entry name" value="ThrE_Dicarb/AminoAcid_Exp"/>
</dbReference>
<dbReference type="Proteomes" id="UP000214975">
    <property type="component" value="Chromosome"/>
</dbReference>
<gene>
    <name evidence="9" type="ORF">Thert_01331</name>
</gene>
<feature type="transmembrane region" description="Helical" evidence="7">
    <location>
        <begin position="228"/>
        <end position="251"/>
    </location>
</feature>
<keyword evidence="4 7" id="KW-1133">Transmembrane helix</keyword>
<dbReference type="PANTHER" id="PTHR34390:SF2">
    <property type="entry name" value="SUCCINATE TRANSPORTER SUBUNIT YJJP-RELATED"/>
    <property type="match status" value="1"/>
</dbReference>
<evidence type="ECO:0000256" key="4">
    <source>
        <dbReference type="ARBA" id="ARBA00022989"/>
    </source>
</evidence>
<dbReference type="GeneID" id="93865494"/>
<dbReference type="InterPro" id="IPR010619">
    <property type="entry name" value="ThrE-like_N"/>
</dbReference>
<dbReference type="RefSeq" id="WP_013299114.1">
    <property type="nucleotide sequence ID" value="NZ_CP016893.1"/>
</dbReference>
<evidence type="ECO:0000256" key="1">
    <source>
        <dbReference type="ARBA" id="ARBA00004651"/>
    </source>
</evidence>
<dbReference type="Pfam" id="PF06738">
    <property type="entry name" value="ThrE"/>
    <property type="match status" value="1"/>
</dbReference>
<evidence type="ECO:0000256" key="3">
    <source>
        <dbReference type="ARBA" id="ARBA00022692"/>
    </source>
</evidence>
<dbReference type="AlphaFoldDB" id="A0A223HY79"/>
<dbReference type="GO" id="GO:0005886">
    <property type="term" value="C:plasma membrane"/>
    <property type="evidence" value="ECO:0007669"/>
    <property type="project" value="UniProtKB-SubCell"/>
</dbReference>
<evidence type="ECO:0000313" key="10">
    <source>
        <dbReference type="Proteomes" id="UP000214975"/>
    </source>
</evidence>
<dbReference type="OMA" id="RLCIQCA"/>
<feature type="transmembrane region" description="Helical" evidence="7">
    <location>
        <begin position="166"/>
        <end position="188"/>
    </location>
</feature>
<organism evidence="9 10">
    <name type="scientific">Thermoanaerobacterium thermosaccharolyticum</name>
    <name type="common">Clostridium thermosaccharolyticum</name>
    <dbReference type="NCBI Taxonomy" id="1517"/>
    <lineage>
        <taxon>Bacteria</taxon>
        <taxon>Bacillati</taxon>
        <taxon>Bacillota</taxon>
        <taxon>Clostridia</taxon>
        <taxon>Thermoanaerobacterales</taxon>
        <taxon>Thermoanaerobacteraceae</taxon>
        <taxon>Thermoanaerobacterium</taxon>
    </lineage>
</organism>
<keyword evidence="5 7" id="KW-0472">Membrane</keyword>
<name>A0A223HY79_THETR</name>
<feature type="transmembrane region" description="Helical" evidence="7">
    <location>
        <begin position="116"/>
        <end position="135"/>
    </location>
</feature>
<dbReference type="GO" id="GO:0015744">
    <property type="term" value="P:succinate transport"/>
    <property type="evidence" value="ECO:0007669"/>
    <property type="project" value="TreeGrafter"/>
</dbReference>
<comment type="subcellular location">
    <subcellularLocation>
        <location evidence="1">Cell membrane</location>
        <topology evidence="1">Multi-pass membrane protein</topology>
    </subcellularLocation>
</comment>
<keyword evidence="2" id="KW-1003">Cell membrane</keyword>
<dbReference type="EMBL" id="CP016893">
    <property type="protein sequence ID" value="AST57402.1"/>
    <property type="molecule type" value="Genomic_DNA"/>
</dbReference>
<reference evidence="9 10" key="1">
    <citation type="submission" date="2016-08" db="EMBL/GenBank/DDBJ databases">
        <title>A novel genetic cassette of butanologenic Thermoanaerobacterium thermosaccharolyticum that directly convert cellulose to butanol.</title>
        <authorList>
            <person name="Li T."/>
            <person name="He J."/>
        </authorList>
    </citation>
    <scope>NUCLEOTIDE SEQUENCE [LARGE SCALE GENOMIC DNA]</scope>
    <source>
        <strain evidence="9 10">TG57</strain>
    </source>
</reference>
<protein>
    <submittedName>
        <fullName evidence="9">Membrane protein</fullName>
    </submittedName>
</protein>
<feature type="domain" description="Threonine/serine exporter-like N-terminal" evidence="8">
    <location>
        <begin position="9"/>
        <end position="247"/>
    </location>
</feature>